<sequence length="125" mass="14375">MDFSTKQMQTERARSAIFSGLEFPEGLVVTGNERLSQRPYTGYVWQLEYVCMWRERNAMTFCNEHQDVISVQHEFVESYRGKLSSFYNARIQGTVGMSEINGGHPCILLPLDLESFKGLVHESKC</sequence>
<comment type="caution">
    <text evidence="1">The sequence shown here is derived from an EMBL/GenBank/DDBJ whole genome shotgun (WGS) entry which is preliminary data.</text>
</comment>
<organism evidence="1 2">
    <name type="scientific">Ilex paraguariensis</name>
    <name type="common">yerba mate</name>
    <dbReference type="NCBI Taxonomy" id="185542"/>
    <lineage>
        <taxon>Eukaryota</taxon>
        <taxon>Viridiplantae</taxon>
        <taxon>Streptophyta</taxon>
        <taxon>Embryophyta</taxon>
        <taxon>Tracheophyta</taxon>
        <taxon>Spermatophyta</taxon>
        <taxon>Magnoliopsida</taxon>
        <taxon>eudicotyledons</taxon>
        <taxon>Gunneridae</taxon>
        <taxon>Pentapetalae</taxon>
        <taxon>asterids</taxon>
        <taxon>campanulids</taxon>
        <taxon>Aquifoliales</taxon>
        <taxon>Aquifoliaceae</taxon>
        <taxon>Ilex</taxon>
    </lineage>
</organism>
<dbReference type="AlphaFoldDB" id="A0ABC8QTD6"/>
<name>A0ABC8QTD6_9AQUA</name>
<evidence type="ECO:0000313" key="1">
    <source>
        <dbReference type="EMBL" id="CAK9133588.1"/>
    </source>
</evidence>
<evidence type="ECO:0000313" key="2">
    <source>
        <dbReference type="Proteomes" id="UP001642360"/>
    </source>
</evidence>
<keyword evidence="2" id="KW-1185">Reference proteome</keyword>
<proteinExistence type="predicted"/>
<reference evidence="1 2" key="1">
    <citation type="submission" date="2024-02" db="EMBL/GenBank/DDBJ databases">
        <authorList>
            <person name="Vignale AGUSTIN F."/>
            <person name="Sosa J E."/>
            <person name="Modenutti C."/>
        </authorList>
    </citation>
    <scope>NUCLEOTIDE SEQUENCE [LARGE SCALE GENOMIC DNA]</scope>
</reference>
<protein>
    <submittedName>
        <fullName evidence="1">Uncharacterized protein</fullName>
    </submittedName>
</protein>
<dbReference type="EMBL" id="CAUOFW020000087">
    <property type="protein sequence ID" value="CAK9133588.1"/>
    <property type="molecule type" value="Genomic_DNA"/>
</dbReference>
<gene>
    <name evidence="1" type="ORF">ILEXP_LOCUS499</name>
</gene>
<dbReference type="Proteomes" id="UP001642360">
    <property type="component" value="Unassembled WGS sequence"/>
</dbReference>
<accession>A0ABC8QTD6</accession>